<dbReference type="OrthoDB" id="3654724at2"/>
<dbReference type="Proteomes" id="UP000298656">
    <property type="component" value="Chromosome 1"/>
</dbReference>
<organism evidence="2 3">
    <name type="scientific">Trinickia violacea</name>
    <dbReference type="NCBI Taxonomy" id="2571746"/>
    <lineage>
        <taxon>Bacteria</taxon>
        <taxon>Pseudomonadati</taxon>
        <taxon>Pseudomonadota</taxon>
        <taxon>Betaproteobacteria</taxon>
        <taxon>Burkholderiales</taxon>
        <taxon>Burkholderiaceae</taxon>
        <taxon>Trinickia</taxon>
    </lineage>
</organism>
<name>A0A4P8IPP8_9BURK</name>
<evidence type="ECO:0000313" key="3">
    <source>
        <dbReference type="Proteomes" id="UP000298656"/>
    </source>
</evidence>
<feature type="domain" description="GmrSD restriction endonucleases N-terminal" evidence="1">
    <location>
        <begin position="10"/>
        <end position="198"/>
    </location>
</feature>
<evidence type="ECO:0000313" key="2">
    <source>
        <dbReference type="EMBL" id="QCP47879.1"/>
    </source>
</evidence>
<dbReference type="EMBL" id="CP040077">
    <property type="protein sequence ID" value="QCP47879.1"/>
    <property type="molecule type" value="Genomic_DNA"/>
</dbReference>
<dbReference type="PANTHER" id="PTHR35149:SF2">
    <property type="entry name" value="DUF262 DOMAIN-CONTAINING PROTEIN"/>
    <property type="match status" value="1"/>
</dbReference>
<keyword evidence="3" id="KW-1185">Reference proteome</keyword>
<sequence>MHKTIGAIRGRFFVPGYQRGYRWDKCDVTRLLDDIWGSNGSEYSLQPIVVKLHKHSEELASQEWELIDGQQRLTTLYLILQYMRRDASQGIGAPYSLRYETRQGSETYVDTLDEAKHGTNIDFFHLYHAYQAIDEWFKQHGDEYVRNSVASTLHNHLFKSVRVIWYEAPASVEAIPLFTRLNVGRIPLTDAELIKAALLSKVRSQSPDRALEIAAQWDAIERDLHHHDIWAFVAGAGAGVGDDKYPTRISLLLDTLADEQGGPPGVRPRYHTFDVLQRRIEQDFSEFWKDVVALHAQILGWFDVPKIYNKIGFIIASGRPFGELAFEVKHKRKSEFEQGLIARIKKNLGVNDDDLEDLSYEERKRGYPKLMDLLLLMNVETCSRFGVRFPFSEHLGNKWTLEHIHAQNADALNKAEQWRTWLITHRNAIDAVISEHEAKKQLKDEIQAAVDELVAEKAGGFSGEKFNLLSTRILELLNQDQLPDHSIRNLALLSSSDNSRLNSSVFEVKRQMILELDRAGKYVPCCTRNVFLKYYAAADASQPHFWGKQDKDDYLEAIRDVLKPYLN</sequence>
<evidence type="ECO:0000259" key="1">
    <source>
        <dbReference type="Pfam" id="PF03235"/>
    </source>
</evidence>
<gene>
    <name evidence="2" type="ORF">FAZ95_00980</name>
</gene>
<dbReference type="Pfam" id="PF03235">
    <property type="entry name" value="GmrSD_N"/>
    <property type="match status" value="1"/>
</dbReference>
<dbReference type="AlphaFoldDB" id="A0A4P8IPP8"/>
<reference evidence="2 3" key="1">
    <citation type="submission" date="2019-05" db="EMBL/GenBank/DDBJ databases">
        <title>Burkholderia sp. DHOD12, isolated from subtropical forest soil.</title>
        <authorList>
            <person name="Gao Z.-H."/>
            <person name="Qiu L.-H."/>
        </authorList>
    </citation>
    <scope>NUCLEOTIDE SEQUENCE [LARGE SCALE GENOMIC DNA]</scope>
    <source>
        <strain evidence="2 3">DHOD12</strain>
    </source>
</reference>
<protein>
    <submittedName>
        <fullName evidence="2">DUF262 domain-containing protein</fullName>
    </submittedName>
</protein>
<dbReference type="KEGG" id="tvl:FAZ95_00980"/>
<proteinExistence type="predicted"/>
<accession>A0A4P8IPP8</accession>
<dbReference type="PANTHER" id="PTHR35149">
    <property type="entry name" value="SLL5132 PROTEIN"/>
    <property type="match status" value="1"/>
</dbReference>
<dbReference type="RefSeq" id="WP_137330721.1">
    <property type="nucleotide sequence ID" value="NZ_CP040077.1"/>
</dbReference>
<dbReference type="InterPro" id="IPR004919">
    <property type="entry name" value="GmrSD_N"/>
</dbReference>